<sequence>MTDANSSNTAPDASDDRPIVLLNKVGVVLSGHTVLHNLTWELLPGEHWAIVGANGSGKTSFLKLIAGNLWPAPQQGTRRYDFGEDLQIDAVEALAKIMLVGHELQDRYTQLGWNFDATDVVLSGVFKTDVPRREPKTTERDKAINILTALNLSHLENRPFLELSRGEQRRVLIARGLAFEPKVLLLDEPVAGLDTKARHLLNEIIDKISKKITVLCSYHQTMDMPNMINRMLRLDNGHVVESGVCDPSDAPHNVSTAFEISAPPKPQIANTGTKPATIIQIENANIWLDERRALADITWQLVEGEHWQITGPNGAGKTTFLRMLHGQLRPAVEGSIHFPGIENPENVWTLRQQIAWVSPELQAGYWYM</sequence>
<evidence type="ECO:0000256" key="2">
    <source>
        <dbReference type="ARBA" id="ARBA00022840"/>
    </source>
</evidence>
<organism evidence="4">
    <name type="scientific">uncultured marine thaumarchaeote KM3_54_G03</name>
    <dbReference type="NCBI Taxonomy" id="1456192"/>
    <lineage>
        <taxon>Archaea</taxon>
        <taxon>Nitrososphaerota</taxon>
        <taxon>environmental samples</taxon>
    </lineage>
</organism>
<evidence type="ECO:0000313" key="4">
    <source>
        <dbReference type="EMBL" id="AIF12157.1"/>
    </source>
</evidence>
<dbReference type="AlphaFoldDB" id="A0A075HCG6"/>
<accession>A0A075HCG6</accession>
<proteinExistence type="predicted"/>
<dbReference type="Pfam" id="PF00005">
    <property type="entry name" value="ABC_tran"/>
    <property type="match status" value="2"/>
</dbReference>
<gene>
    <name evidence="4" type="primary">modF</name>
</gene>
<dbReference type="EMBL" id="KF900938">
    <property type="protein sequence ID" value="AIF12157.1"/>
    <property type="molecule type" value="Genomic_DNA"/>
</dbReference>
<dbReference type="SMART" id="SM00382">
    <property type="entry name" value="AAA"/>
    <property type="match status" value="1"/>
</dbReference>
<name>A0A075HCG6_9ARCH</name>
<dbReference type="PANTHER" id="PTHR43158">
    <property type="entry name" value="SKFA PEPTIDE EXPORT ATP-BINDING PROTEIN SKFE"/>
    <property type="match status" value="1"/>
</dbReference>
<evidence type="ECO:0000259" key="3">
    <source>
        <dbReference type="PROSITE" id="PS50893"/>
    </source>
</evidence>
<dbReference type="Gene3D" id="3.40.50.300">
    <property type="entry name" value="P-loop containing nucleotide triphosphate hydrolases"/>
    <property type="match status" value="2"/>
</dbReference>
<keyword evidence="2" id="KW-0067">ATP-binding</keyword>
<dbReference type="InterPro" id="IPR003593">
    <property type="entry name" value="AAA+_ATPase"/>
</dbReference>
<protein>
    <submittedName>
        <fullName evidence="4">ABC transporter-related protein (ModF)</fullName>
    </submittedName>
</protein>
<dbReference type="PROSITE" id="PS50893">
    <property type="entry name" value="ABC_TRANSPORTER_2"/>
    <property type="match status" value="1"/>
</dbReference>
<feature type="domain" description="ABC transporter" evidence="3">
    <location>
        <begin position="20"/>
        <end position="261"/>
    </location>
</feature>
<dbReference type="PANTHER" id="PTHR43158:SF2">
    <property type="entry name" value="SKFA PEPTIDE EXPORT ATP-BINDING PROTEIN SKFE"/>
    <property type="match status" value="1"/>
</dbReference>
<evidence type="ECO:0000256" key="1">
    <source>
        <dbReference type="ARBA" id="ARBA00022741"/>
    </source>
</evidence>
<keyword evidence="1" id="KW-0547">Nucleotide-binding</keyword>
<dbReference type="InterPro" id="IPR027417">
    <property type="entry name" value="P-loop_NTPase"/>
</dbReference>
<dbReference type="GO" id="GO:0016887">
    <property type="term" value="F:ATP hydrolysis activity"/>
    <property type="evidence" value="ECO:0007669"/>
    <property type="project" value="InterPro"/>
</dbReference>
<dbReference type="GO" id="GO:0005524">
    <property type="term" value="F:ATP binding"/>
    <property type="evidence" value="ECO:0007669"/>
    <property type="project" value="UniProtKB-KW"/>
</dbReference>
<dbReference type="InterPro" id="IPR003439">
    <property type="entry name" value="ABC_transporter-like_ATP-bd"/>
</dbReference>
<reference evidence="4" key="1">
    <citation type="journal article" date="2014" name="Genome Biol. Evol.">
        <title>Pangenome evidence for extensive interdomain horizontal transfer affecting lineage core and shell genes in uncultured planktonic thaumarchaeota and euryarchaeota.</title>
        <authorList>
            <person name="Deschamps P."/>
            <person name="Zivanovic Y."/>
            <person name="Moreira D."/>
            <person name="Rodriguez-Valera F."/>
            <person name="Lopez-Garcia P."/>
        </authorList>
    </citation>
    <scope>NUCLEOTIDE SEQUENCE</scope>
</reference>
<dbReference type="CDD" id="cd00267">
    <property type="entry name" value="ABC_ATPase"/>
    <property type="match status" value="1"/>
</dbReference>
<dbReference type="SUPFAM" id="SSF52540">
    <property type="entry name" value="P-loop containing nucleoside triphosphate hydrolases"/>
    <property type="match status" value="2"/>
</dbReference>